<evidence type="ECO:0000256" key="1">
    <source>
        <dbReference type="SAM" id="MobiDB-lite"/>
    </source>
</evidence>
<feature type="compositionally biased region" description="Low complexity" evidence="1">
    <location>
        <begin position="166"/>
        <end position="177"/>
    </location>
</feature>
<reference evidence="2" key="1">
    <citation type="submission" date="2019-07" db="EMBL/GenBank/DDBJ databases">
        <authorList>
            <person name="Dittberner H."/>
        </authorList>
    </citation>
    <scope>NUCLEOTIDE SEQUENCE [LARGE SCALE GENOMIC DNA]</scope>
</reference>
<keyword evidence="3" id="KW-1185">Reference proteome</keyword>
<feature type="region of interest" description="Disordered" evidence="1">
    <location>
        <begin position="1"/>
        <end position="61"/>
    </location>
</feature>
<evidence type="ECO:0000313" key="3">
    <source>
        <dbReference type="Proteomes" id="UP000489600"/>
    </source>
</evidence>
<sequence length="366" mass="39685">MVRFSGVESARYRGLPKPRHSTVACPLLVPPSPPHRPVSVKRRRAPDLSPPPVKRARTRGQLKALAEETNRCHAVVPSVSAKSIDLTCAESVPESDEEVDSSSSETRVSMAVRSKSPPSATTSPESSSSPSESNSPPSATSPTESSHSEHESLPAHEPSPPENVYESESASDSLSEEWNWQFPSADSLDVSLMSFIKGRNKLPYDPLDPRSKYRFEISRIEATNPSQSEPPFPPLSQRFLHSATMHPVAVTSGSEKTLPFPSLIYQVLQYQREVPVFPHEVPESVKPYKAVPKSGMGRRQHPVPGHVYGVSLVADLRKQAQVLLDIAARIEAQAAVAGGSEQGADAEAEGETDGGNEAEESRSQSF</sequence>
<comment type="caution">
    <text evidence="2">The sequence shown here is derived from an EMBL/GenBank/DDBJ whole genome shotgun (WGS) entry which is preliminary data.</text>
</comment>
<evidence type="ECO:0000313" key="2">
    <source>
        <dbReference type="EMBL" id="VVB14765.1"/>
    </source>
</evidence>
<accession>A0A565CM64</accession>
<dbReference type="EMBL" id="CABITT030000008">
    <property type="protein sequence ID" value="VVB14765.1"/>
    <property type="molecule type" value="Genomic_DNA"/>
</dbReference>
<feature type="compositionally biased region" description="Acidic residues" evidence="1">
    <location>
        <begin position="344"/>
        <end position="358"/>
    </location>
</feature>
<proteinExistence type="predicted"/>
<name>A0A565CM64_9BRAS</name>
<gene>
    <name evidence="2" type="ORF">ANE_LOCUS25209</name>
</gene>
<feature type="compositionally biased region" description="Low complexity" evidence="1">
    <location>
        <begin position="116"/>
        <end position="145"/>
    </location>
</feature>
<organism evidence="2 3">
    <name type="scientific">Arabis nemorensis</name>
    <dbReference type="NCBI Taxonomy" id="586526"/>
    <lineage>
        <taxon>Eukaryota</taxon>
        <taxon>Viridiplantae</taxon>
        <taxon>Streptophyta</taxon>
        <taxon>Embryophyta</taxon>
        <taxon>Tracheophyta</taxon>
        <taxon>Spermatophyta</taxon>
        <taxon>Magnoliopsida</taxon>
        <taxon>eudicotyledons</taxon>
        <taxon>Gunneridae</taxon>
        <taxon>Pentapetalae</taxon>
        <taxon>rosids</taxon>
        <taxon>malvids</taxon>
        <taxon>Brassicales</taxon>
        <taxon>Brassicaceae</taxon>
        <taxon>Arabideae</taxon>
        <taxon>Arabis</taxon>
    </lineage>
</organism>
<dbReference type="AlphaFoldDB" id="A0A565CM64"/>
<feature type="region of interest" description="Disordered" evidence="1">
    <location>
        <begin position="76"/>
        <end position="177"/>
    </location>
</feature>
<protein>
    <submittedName>
        <fullName evidence="2">Uncharacterized protein</fullName>
    </submittedName>
</protein>
<feature type="region of interest" description="Disordered" evidence="1">
    <location>
        <begin position="335"/>
        <end position="366"/>
    </location>
</feature>
<dbReference type="Proteomes" id="UP000489600">
    <property type="component" value="Unassembled WGS sequence"/>
</dbReference>